<keyword evidence="2" id="KW-0805">Transcription regulation</keyword>
<dbReference type="Pfam" id="PF04542">
    <property type="entry name" value="Sigma70_r2"/>
    <property type="match status" value="1"/>
</dbReference>
<dbReference type="InterPro" id="IPR013249">
    <property type="entry name" value="RNA_pol_sigma70_r4_t2"/>
</dbReference>
<dbReference type="Gene3D" id="1.10.10.10">
    <property type="entry name" value="Winged helix-like DNA-binding domain superfamily/Winged helix DNA-binding domain"/>
    <property type="match status" value="1"/>
</dbReference>
<evidence type="ECO:0000256" key="5">
    <source>
        <dbReference type="SAM" id="MobiDB-lite"/>
    </source>
</evidence>
<dbReference type="InterPro" id="IPR000792">
    <property type="entry name" value="Tscrpt_reg_LuxR_C"/>
</dbReference>
<dbReference type="InterPro" id="IPR036388">
    <property type="entry name" value="WH-like_DNA-bd_sf"/>
</dbReference>
<dbReference type="OrthoDB" id="261230at2"/>
<dbReference type="CDD" id="cd06171">
    <property type="entry name" value="Sigma70_r4"/>
    <property type="match status" value="1"/>
</dbReference>
<dbReference type="GO" id="GO:0016987">
    <property type="term" value="F:sigma factor activity"/>
    <property type="evidence" value="ECO:0007669"/>
    <property type="project" value="UniProtKB-KW"/>
</dbReference>
<evidence type="ECO:0000256" key="3">
    <source>
        <dbReference type="ARBA" id="ARBA00023082"/>
    </source>
</evidence>
<sequence length="222" mass="24777">MTSVWTSSARRSPRSRSSGRSSLPTSSWEPCSSSPRRTTARSRWQRMSSTGVEVAAFDDLFERHRDTVHAFLLGRTSDPEAARDLLQEAFLRLWRHLGEVATLEEPRQRAWLITVARNLVIDGYRAEATRTATVANLARDPGVRDGSEPDDTERVALRGQLTRLDAAIARLPEQERVALTMASVAGMTSDEIGEALDRPAGTVRYHLHRARTRLAAELDLDT</sequence>
<dbReference type="InterPro" id="IPR014284">
    <property type="entry name" value="RNA_pol_sigma-70_dom"/>
</dbReference>
<dbReference type="InterPro" id="IPR007627">
    <property type="entry name" value="RNA_pol_sigma70_r2"/>
</dbReference>
<evidence type="ECO:0000256" key="4">
    <source>
        <dbReference type="ARBA" id="ARBA00023163"/>
    </source>
</evidence>
<dbReference type="Proteomes" id="UP000291469">
    <property type="component" value="Chromosome"/>
</dbReference>
<dbReference type="Gene3D" id="1.10.1740.10">
    <property type="match status" value="1"/>
</dbReference>
<evidence type="ECO:0000256" key="1">
    <source>
        <dbReference type="ARBA" id="ARBA00010641"/>
    </source>
</evidence>
<dbReference type="EMBL" id="CP036402">
    <property type="protein sequence ID" value="QBI19728.1"/>
    <property type="molecule type" value="Genomic_DNA"/>
</dbReference>
<dbReference type="InterPro" id="IPR013325">
    <property type="entry name" value="RNA_pol_sigma_r2"/>
</dbReference>
<evidence type="ECO:0000313" key="7">
    <source>
        <dbReference type="EMBL" id="QBI19728.1"/>
    </source>
</evidence>
<feature type="compositionally biased region" description="Low complexity" evidence="5">
    <location>
        <begin position="7"/>
        <end position="37"/>
    </location>
</feature>
<evidence type="ECO:0000313" key="8">
    <source>
        <dbReference type="Proteomes" id="UP000291469"/>
    </source>
</evidence>
<dbReference type="PANTHER" id="PTHR43133">
    <property type="entry name" value="RNA POLYMERASE ECF-TYPE SIGMA FACTO"/>
    <property type="match status" value="1"/>
</dbReference>
<dbReference type="SUPFAM" id="SSF88659">
    <property type="entry name" value="Sigma3 and sigma4 domains of RNA polymerase sigma factors"/>
    <property type="match status" value="1"/>
</dbReference>
<dbReference type="Pfam" id="PF08281">
    <property type="entry name" value="Sigma70_r4_2"/>
    <property type="match status" value="1"/>
</dbReference>
<dbReference type="AlphaFoldDB" id="A0A411YEU0"/>
<comment type="similarity">
    <text evidence="1">Belongs to the sigma-70 factor family. ECF subfamily.</text>
</comment>
<protein>
    <submittedName>
        <fullName evidence="7">RNA polymerase sigma factor</fullName>
    </submittedName>
</protein>
<dbReference type="InterPro" id="IPR013324">
    <property type="entry name" value="RNA_pol_sigma_r3/r4-like"/>
</dbReference>
<dbReference type="KEGG" id="erz:ER308_09315"/>
<keyword evidence="4" id="KW-0804">Transcription</keyword>
<accession>A0A411YEU0</accession>
<dbReference type="GO" id="GO:0006352">
    <property type="term" value="P:DNA-templated transcription initiation"/>
    <property type="evidence" value="ECO:0007669"/>
    <property type="project" value="InterPro"/>
</dbReference>
<keyword evidence="8" id="KW-1185">Reference proteome</keyword>
<reference evidence="7 8" key="1">
    <citation type="submission" date="2019-01" db="EMBL/GenBank/DDBJ databases">
        <title>Egibacter rhizosphaerae EGI 80759T.</title>
        <authorList>
            <person name="Chen D.-D."/>
            <person name="Tian Y."/>
            <person name="Jiao J.-Y."/>
            <person name="Zhang X.-T."/>
            <person name="Zhang Y.-G."/>
            <person name="Zhang Y."/>
            <person name="Xiao M."/>
            <person name="Shu W.-S."/>
            <person name="Li W.-J."/>
        </authorList>
    </citation>
    <scope>NUCLEOTIDE SEQUENCE [LARGE SCALE GENOMIC DNA]</scope>
    <source>
        <strain evidence="7 8">EGI 80759</strain>
    </source>
</reference>
<proteinExistence type="inferred from homology"/>
<gene>
    <name evidence="7" type="ORF">ER308_09315</name>
</gene>
<evidence type="ECO:0000259" key="6">
    <source>
        <dbReference type="PROSITE" id="PS00622"/>
    </source>
</evidence>
<dbReference type="InterPro" id="IPR039425">
    <property type="entry name" value="RNA_pol_sigma-70-like"/>
</dbReference>
<feature type="region of interest" description="Disordered" evidence="5">
    <location>
        <begin position="1"/>
        <end position="45"/>
    </location>
</feature>
<organism evidence="7 8">
    <name type="scientific">Egibacter rhizosphaerae</name>
    <dbReference type="NCBI Taxonomy" id="1670831"/>
    <lineage>
        <taxon>Bacteria</taxon>
        <taxon>Bacillati</taxon>
        <taxon>Actinomycetota</taxon>
        <taxon>Nitriliruptoria</taxon>
        <taxon>Egibacterales</taxon>
        <taxon>Egibacteraceae</taxon>
        <taxon>Egibacter</taxon>
    </lineage>
</organism>
<dbReference type="GO" id="GO:0003677">
    <property type="term" value="F:DNA binding"/>
    <property type="evidence" value="ECO:0007669"/>
    <property type="project" value="InterPro"/>
</dbReference>
<dbReference type="SUPFAM" id="SSF88946">
    <property type="entry name" value="Sigma2 domain of RNA polymerase sigma factors"/>
    <property type="match status" value="1"/>
</dbReference>
<dbReference type="NCBIfam" id="TIGR02937">
    <property type="entry name" value="sigma70-ECF"/>
    <property type="match status" value="1"/>
</dbReference>
<feature type="domain" description="HTH luxR-type" evidence="6">
    <location>
        <begin position="186"/>
        <end position="213"/>
    </location>
</feature>
<evidence type="ECO:0000256" key="2">
    <source>
        <dbReference type="ARBA" id="ARBA00023015"/>
    </source>
</evidence>
<dbReference type="PANTHER" id="PTHR43133:SF25">
    <property type="entry name" value="RNA POLYMERASE SIGMA FACTOR RFAY-RELATED"/>
    <property type="match status" value="1"/>
</dbReference>
<name>A0A411YEU0_9ACTN</name>
<dbReference type="PROSITE" id="PS00622">
    <property type="entry name" value="HTH_LUXR_1"/>
    <property type="match status" value="1"/>
</dbReference>
<keyword evidence="3" id="KW-0731">Sigma factor</keyword>